<feature type="domain" description="MROH2B-like N-terminal HEAT-repeats" evidence="1">
    <location>
        <begin position="50"/>
        <end position="170"/>
    </location>
</feature>
<dbReference type="Proteomes" id="UP000694382">
    <property type="component" value="Unassembled WGS sequence"/>
</dbReference>
<name>A0A8U8BBI5_GEOPR</name>
<dbReference type="Ensembl" id="ENSCPVT00000027138.1">
    <property type="protein sequence ID" value="ENSCPVP00000023732.1"/>
    <property type="gene ID" value="ENSCPVG00000017707.1"/>
</dbReference>
<evidence type="ECO:0000259" key="1">
    <source>
        <dbReference type="Pfam" id="PF23221"/>
    </source>
</evidence>
<evidence type="ECO:0000313" key="3">
    <source>
        <dbReference type="Proteomes" id="UP000694382"/>
    </source>
</evidence>
<dbReference type="AlphaFoldDB" id="A0A8U8BBI5"/>
<dbReference type="Pfam" id="PF23221">
    <property type="entry name" value="HEAT_MROH2B_1st"/>
    <property type="match status" value="1"/>
</dbReference>
<sequence>MGQKKGKSWAGFRGDCRDSGMFQGWRWRCWEASAEAEPEVQQQLREALSGLGAADPEELLQCCGDYLRSHDKLPAPQRALILASMGAVVRSHLGELGKAAANDAVALGAQEISRAKEAQWEWQEAAGALLVELGRRFLARVMEELLRQFPPGALPQPGLVRTFADLAAANGEPGKIRAESLSNLGIRPGKCGDSSQKIWELI</sequence>
<organism evidence="2 3">
    <name type="scientific">Geospiza parvula</name>
    <name type="common">Small tree-finch</name>
    <name type="synonym">Camarhynchus parvulus</name>
    <dbReference type="NCBI Taxonomy" id="87175"/>
    <lineage>
        <taxon>Eukaryota</taxon>
        <taxon>Metazoa</taxon>
        <taxon>Chordata</taxon>
        <taxon>Craniata</taxon>
        <taxon>Vertebrata</taxon>
        <taxon>Euteleostomi</taxon>
        <taxon>Archelosauria</taxon>
        <taxon>Archosauria</taxon>
        <taxon>Dinosauria</taxon>
        <taxon>Saurischia</taxon>
        <taxon>Theropoda</taxon>
        <taxon>Coelurosauria</taxon>
        <taxon>Aves</taxon>
        <taxon>Neognathae</taxon>
        <taxon>Neoaves</taxon>
        <taxon>Telluraves</taxon>
        <taxon>Australaves</taxon>
        <taxon>Passeriformes</taxon>
        <taxon>Thraupidae</taxon>
        <taxon>Camarhynchus</taxon>
    </lineage>
</organism>
<dbReference type="InterPro" id="IPR056282">
    <property type="entry name" value="MROH2B-like_N_HEAT"/>
</dbReference>
<reference evidence="2" key="1">
    <citation type="submission" date="2025-08" db="UniProtKB">
        <authorList>
            <consortium name="Ensembl"/>
        </authorList>
    </citation>
    <scope>IDENTIFICATION</scope>
</reference>
<accession>A0A8U8BBI5</accession>
<evidence type="ECO:0000313" key="2">
    <source>
        <dbReference type="Ensembl" id="ENSCPVP00000023732.1"/>
    </source>
</evidence>
<reference evidence="2" key="2">
    <citation type="submission" date="2025-09" db="UniProtKB">
        <authorList>
            <consortium name="Ensembl"/>
        </authorList>
    </citation>
    <scope>IDENTIFICATION</scope>
</reference>
<protein>
    <recommendedName>
        <fullName evidence="1">MROH2B-like N-terminal HEAT-repeats domain-containing protein</fullName>
    </recommendedName>
</protein>
<proteinExistence type="predicted"/>
<keyword evidence="3" id="KW-1185">Reference proteome</keyword>